<evidence type="ECO:0000313" key="3">
    <source>
        <dbReference type="EMBL" id="CAF3663677.1"/>
    </source>
</evidence>
<protein>
    <submittedName>
        <fullName evidence="1">Uncharacterized protein</fullName>
    </submittedName>
</protein>
<organism evidence="1 5">
    <name type="scientific">Didymodactylos carnosus</name>
    <dbReference type="NCBI Taxonomy" id="1234261"/>
    <lineage>
        <taxon>Eukaryota</taxon>
        <taxon>Metazoa</taxon>
        <taxon>Spiralia</taxon>
        <taxon>Gnathifera</taxon>
        <taxon>Rotifera</taxon>
        <taxon>Eurotatoria</taxon>
        <taxon>Bdelloidea</taxon>
        <taxon>Philodinida</taxon>
        <taxon>Philodinidae</taxon>
        <taxon>Didymodactylos</taxon>
    </lineage>
</organism>
<dbReference type="EMBL" id="CAJOBC010001209">
    <property type="protein sequence ID" value="CAF3663677.1"/>
    <property type="molecule type" value="Genomic_DNA"/>
</dbReference>
<comment type="caution">
    <text evidence="1">The sequence shown here is derived from an EMBL/GenBank/DDBJ whole genome shotgun (WGS) entry which is preliminary data.</text>
</comment>
<keyword evidence="5" id="KW-1185">Reference proteome</keyword>
<evidence type="ECO:0000313" key="5">
    <source>
        <dbReference type="Proteomes" id="UP000663829"/>
    </source>
</evidence>
<dbReference type="EMBL" id="CAJOBA010034871">
    <property type="protein sequence ID" value="CAF3993689.1"/>
    <property type="molecule type" value="Genomic_DNA"/>
</dbReference>
<reference evidence="1" key="1">
    <citation type="submission" date="2021-02" db="EMBL/GenBank/DDBJ databases">
        <authorList>
            <person name="Nowell W R."/>
        </authorList>
    </citation>
    <scope>NUCLEOTIDE SEQUENCE</scope>
</reference>
<dbReference type="Proteomes" id="UP000682733">
    <property type="component" value="Unassembled WGS sequence"/>
</dbReference>
<evidence type="ECO:0000313" key="4">
    <source>
        <dbReference type="EMBL" id="CAF3993689.1"/>
    </source>
</evidence>
<dbReference type="OrthoDB" id="10008201at2759"/>
<dbReference type="EMBL" id="CAJNOQ010001209">
    <property type="protein sequence ID" value="CAF0876909.1"/>
    <property type="molecule type" value="Genomic_DNA"/>
</dbReference>
<evidence type="ECO:0000313" key="2">
    <source>
        <dbReference type="EMBL" id="CAF1182446.1"/>
    </source>
</evidence>
<gene>
    <name evidence="1" type="ORF">GPM918_LOCUS7400</name>
    <name evidence="2" type="ORF">OVA965_LOCUS23130</name>
    <name evidence="3" type="ORF">SRO942_LOCUS7400</name>
    <name evidence="4" type="ORF">TMI583_LOCUS23845</name>
</gene>
<dbReference type="Proteomes" id="UP000677228">
    <property type="component" value="Unassembled WGS sequence"/>
</dbReference>
<proteinExistence type="predicted"/>
<evidence type="ECO:0000313" key="1">
    <source>
        <dbReference type="EMBL" id="CAF0876909.1"/>
    </source>
</evidence>
<dbReference type="Proteomes" id="UP000663829">
    <property type="component" value="Unassembled WGS sequence"/>
</dbReference>
<dbReference type="Proteomes" id="UP000681722">
    <property type="component" value="Unassembled WGS sequence"/>
</dbReference>
<sequence>MLVVNPTCELLNHSFPSHRFQLSSNCPLTMSLLKFAERIGGTIDQEFLSNCIIDKKSASFIKQLKPVPAFSDYFQRQTLPLDTQHVYIDPELGYSTRSHHIGHPSEFLTFGSQTFEQLGAAKYSSNYLPTRKQNKRYNKRSSIRLPPPPEKPDLIIELPSVKIPINMEAYFQDEKFKFSL</sequence>
<dbReference type="EMBL" id="CAJNOK010013345">
    <property type="protein sequence ID" value="CAF1182446.1"/>
    <property type="molecule type" value="Genomic_DNA"/>
</dbReference>
<name>A0A813XVC2_9BILA</name>
<dbReference type="AlphaFoldDB" id="A0A813XVC2"/>
<accession>A0A813XVC2</accession>